<reference evidence="1" key="2">
    <citation type="journal article" date="2014" name="ISME J.">
        <title>Microbial stratification in low pH oxic and suboxic macroscopic growths along an acid mine drainage.</title>
        <authorList>
            <person name="Mendez-Garcia C."/>
            <person name="Mesa V."/>
            <person name="Sprenger R.R."/>
            <person name="Richter M."/>
            <person name="Diez M.S."/>
            <person name="Solano J."/>
            <person name="Bargiela R."/>
            <person name="Golyshina O.V."/>
            <person name="Manteca A."/>
            <person name="Ramos J.L."/>
            <person name="Gallego J.R."/>
            <person name="Llorente I."/>
            <person name="Martins Dos Santos V.A."/>
            <person name="Jensen O.N."/>
            <person name="Pelaez A.I."/>
            <person name="Sanchez J."/>
            <person name="Ferrer M."/>
        </authorList>
    </citation>
    <scope>NUCLEOTIDE SEQUENCE</scope>
</reference>
<sequence length="105" mass="11959">RRKLAELVQQNGAVLFEELLVKRWVEQAVVATSYLYVDGHMKAYHGKRKLAECWNSQRRMPLPGMLAHFVNDLQGRPLLFVTEEANVTLAKAMPRVVKAIRRGSG</sequence>
<dbReference type="Pfam" id="PF21804">
    <property type="entry name" value="Transposase_29"/>
    <property type="match status" value="1"/>
</dbReference>
<comment type="caution">
    <text evidence="1">The sequence shown here is derived from an EMBL/GenBank/DDBJ whole genome shotgun (WGS) entry which is preliminary data.</text>
</comment>
<proteinExistence type="predicted"/>
<dbReference type="InterPro" id="IPR049343">
    <property type="entry name" value="Transposase_29"/>
</dbReference>
<feature type="non-terminal residue" evidence="1">
    <location>
        <position position="1"/>
    </location>
</feature>
<evidence type="ECO:0000313" key="1">
    <source>
        <dbReference type="EMBL" id="EQD70834.1"/>
    </source>
</evidence>
<dbReference type="EMBL" id="AUZY01003002">
    <property type="protein sequence ID" value="EQD70834.1"/>
    <property type="molecule type" value="Genomic_DNA"/>
</dbReference>
<reference evidence="1" key="1">
    <citation type="submission" date="2013-08" db="EMBL/GenBank/DDBJ databases">
        <authorList>
            <person name="Mendez C."/>
            <person name="Richter M."/>
            <person name="Ferrer M."/>
            <person name="Sanchez J."/>
        </authorList>
    </citation>
    <scope>NUCLEOTIDE SEQUENCE</scope>
</reference>
<organism evidence="1">
    <name type="scientific">mine drainage metagenome</name>
    <dbReference type="NCBI Taxonomy" id="410659"/>
    <lineage>
        <taxon>unclassified sequences</taxon>
        <taxon>metagenomes</taxon>
        <taxon>ecological metagenomes</taxon>
    </lineage>
</organism>
<accession>T1CQQ7</accession>
<dbReference type="AlphaFoldDB" id="T1CQQ7"/>
<name>T1CQQ7_9ZZZZ</name>
<gene>
    <name evidence="1" type="ORF">B1B_04784</name>
</gene>
<protein>
    <submittedName>
        <fullName evidence="1">Uncharacterized protein</fullName>
    </submittedName>
</protein>